<sequence>MKKAIFNIIIAAGLLGTATSCNRDFLDTELQSTVNDDQLGTSSSGLQGLVDGVYTKLRSYAQANAAGHEDFGHKAVLSGMDLMSNDVYMHQFHWFGFHYDYRGRQQTSSRTKWAWNTYYPIIKVTNSVINKIDVTTGTDSFKHTLGQALAIRGLSYFMLARIFGPTYVGNQDKLCVPIYLESTREGRARNKVSEVYEQIVSDLETAVSLLDGYTRPNKEKIDKSVAQAILAQVYLEMGRYSEAATMANNARQNYSILTEAQYKQGFYDLTTVPDAMWGAIINSENTTFVASFFSHFDSTNGDGYAPYAYKSIDRRLYEAIPSTDYRKSLFVAPGTAKTDEIRPGIQKGDITDYANVKFVDPTIREGDYIYQRAAEMHYIEAEALARSGNEAQARQVLYEITSTRDTGYTLSTNSGQALIDEIILQKRIELWGEGVAWFDMKRLGIGLDRAYTGTNHPSFGRLVRAAGHKDFLFQIPQAEIDTNPNIVQND</sequence>
<evidence type="ECO:0000256" key="5">
    <source>
        <dbReference type="ARBA" id="ARBA00023237"/>
    </source>
</evidence>
<organism evidence="8 9">
    <name type="scientific">Bergeyella porcorum</name>
    <dbReference type="NCBI Taxonomy" id="1735111"/>
    <lineage>
        <taxon>Bacteria</taxon>
        <taxon>Pseudomonadati</taxon>
        <taxon>Bacteroidota</taxon>
        <taxon>Flavobacteriia</taxon>
        <taxon>Flavobacteriales</taxon>
        <taxon>Weeksellaceae</taxon>
        <taxon>Bergeyella</taxon>
    </lineage>
</organism>
<keyword evidence="3" id="KW-0732">Signal</keyword>
<evidence type="ECO:0000259" key="6">
    <source>
        <dbReference type="Pfam" id="PF07980"/>
    </source>
</evidence>
<dbReference type="InterPro" id="IPR012944">
    <property type="entry name" value="SusD_RagB_dom"/>
</dbReference>
<keyword evidence="9" id="KW-1185">Reference proteome</keyword>
<dbReference type="InterPro" id="IPR033985">
    <property type="entry name" value="SusD-like_N"/>
</dbReference>
<protein>
    <submittedName>
        <fullName evidence="8">RagB/SusD family nutrient uptake outer membrane protein</fullName>
    </submittedName>
</protein>
<gene>
    <name evidence="8" type="primary">susD</name>
    <name evidence="8" type="ORF">BPO_2085</name>
</gene>
<dbReference type="KEGG" id="bpor:BPO_2085"/>
<dbReference type="AlphaFoldDB" id="A0AAU0F2Z0"/>
<dbReference type="Pfam" id="PF07980">
    <property type="entry name" value="SusD_RagB"/>
    <property type="match status" value="1"/>
</dbReference>
<reference evidence="8" key="1">
    <citation type="submission" date="2023-10" db="EMBL/GenBank/DDBJ databases">
        <title>Characterization and whole genome sequencing of a novel strain of Bergeyella porcorum QD2021 isolated from pig.</title>
        <authorList>
            <person name="Liu G."/>
            <person name="Chen C."/>
            <person name="Han X."/>
        </authorList>
    </citation>
    <scope>NUCLEOTIDE SEQUENCE</scope>
    <source>
        <strain evidence="8">QD2021</strain>
    </source>
</reference>
<evidence type="ECO:0000256" key="3">
    <source>
        <dbReference type="ARBA" id="ARBA00022729"/>
    </source>
</evidence>
<dbReference type="Proteomes" id="UP001432059">
    <property type="component" value="Chromosome"/>
</dbReference>
<dbReference type="GO" id="GO:0009279">
    <property type="term" value="C:cell outer membrane"/>
    <property type="evidence" value="ECO:0007669"/>
    <property type="project" value="UniProtKB-SubCell"/>
</dbReference>
<keyword evidence="5" id="KW-0998">Cell outer membrane</keyword>
<comment type="similarity">
    <text evidence="2">Belongs to the SusD family.</text>
</comment>
<evidence type="ECO:0000256" key="2">
    <source>
        <dbReference type="ARBA" id="ARBA00006275"/>
    </source>
</evidence>
<dbReference type="InterPro" id="IPR011990">
    <property type="entry name" value="TPR-like_helical_dom_sf"/>
</dbReference>
<feature type="domain" description="SusD-like N-terminal" evidence="7">
    <location>
        <begin position="24"/>
        <end position="235"/>
    </location>
</feature>
<dbReference type="Gene3D" id="1.25.40.390">
    <property type="match status" value="1"/>
</dbReference>
<dbReference type="EMBL" id="CP136426">
    <property type="protein sequence ID" value="WOC52732.1"/>
    <property type="molecule type" value="Genomic_DNA"/>
</dbReference>
<dbReference type="SUPFAM" id="SSF48452">
    <property type="entry name" value="TPR-like"/>
    <property type="match status" value="1"/>
</dbReference>
<dbReference type="PROSITE" id="PS51257">
    <property type="entry name" value="PROKAR_LIPOPROTEIN"/>
    <property type="match status" value="1"/>
</dbReference>
<evidence type="ECO:0000313" key="9">
    <source>
        <dbReference type="Proteomes" id="UP001432059"/>
    </source>
</evidence>
<name>A0AAU0F2Z0_9FLAO</name>
<proteinExistence type="inferred from homology"/>
<accession>A0AAU0F2Z0</accession>
<evidence type="ECO:0000259" key="7">
    <source>
        <dbReference type="Pfam" id="PF14322"/>
    </source>
</evidence>
<dbReference type="Pfam" id="PF14322">
    <property type="entry name" value="SusD-like_3"/>
    <property type="match status" value="1"/>
</dbReference>
<evidence type="ECO:0000313" key="8">
    <source>
        <dbReference type="EMBL" id="WOC52732.1"/>
    </source>
</evidence>
<dbReference type="RefSeq" id="WP_327984081.1">
    <property type="nucleotide sequence ID" value="NZ_CP136426.1"/>
</dbReference>
<feature type="domain" description="RagB/SusD" evidence="6">
    <location>
        <begin position="355"/>
        <end position="489"/>
    </location>
</feature>
<evidence type="ECO:0000256" key="1">
    <source>
        <dbReference type="ARBA" id="ARBA00004442"/>
    </source>
</evidence>
<keyword evidence="4" id="KW-0472">Membrane</keyword>
<evidence type="ECO:0000256" key="4">
    <source>
        <dbReference type="ARBA" id="ARBA00023136"/>
    </source>
</evidence>
<comment type="subcellular location">
    <subcellularLocation>
        <location evidence="1">Cell outer membrane</location>
    </subcellularLocation>
</comment>